<comment type="similarity">
    <text evidence="1">Belongs to the UPF0065 (bug) family.</text>
</comment>
<dbReference type="AlphaFoldDB" id="A0A964WSM2"/>
<name>A0A964WSM2_9HYPH</name>
<evidence type="ECO:0000256" key="2">
    <source>
        <dbReference type="SAM" id="SignalP"/>
    </source>
</evidence>
<feature type="chain" id="PRO_5037639159" description="Tripartite tricarboxylate transporter substrate binding protein" evidence="2">
    <location>
        <begin position="25"/>
        <end position="340"/>
    </location>
</feature>
<evidence type="ECO:0008006" key="5">
    <source>
        <dbReference type="Google" id="ProtNLM"/>
    </source>
</evidence>
<evidence type="ECO:0000256" key="1">
    <source>
        <dbReference type="ARBA" id="ARBA00006987"/>
    </source>
</evidence>
<dbReference type="RefSeq" id="WP_161139469.1">
    <property type="nucleotide sequence ID" value="NZ_SPKJ01000010.1"/>
</dbReference>
<comment type="caution">
    <text evidence="3">The sequence shown here is derived from an EMBL/GenBank/DDBJ whole genome shotgun (WGS) entry which is preliminary data.</text>
</comment>
<dbReference type="Gene3D" id="3.40.190.150">
    <property type="entry name" value="Bordetella uptake gene, domain 1"/>
    <property type="match status" value="1"/>
</dbReference>
<evidence type="ECO:0000313" key="3">
    <source>
        <dbReference type="EMBL" id="MYZ47119.1"/>
    </source>
</evidence>
<evidence type="ECO:0000313" key="4">
    <source>
        <dbReference type="Proteomes" id="UP000773614"/>
    </source>
</evidence>
<keyword evidence="2" id="KW-0732">Signal</keyword>
<dbReference type="SUPFAM" id="SSF53850">
    <property type="entry name" value="Periplasmic binding protein-like II"/>
    <property type="match status" value="1"/>
</dbReference>
<dbReference type="InterPro" id="IPR042100">
    <property type="entry name" value="Bug_dom1"/>
</dbReference>
<proteinExistence type="inferred from homology"/>
<dbReference type="Pfam" id="PF03401">
    <property type="entry name" value="TctC"/>
    <property type="match status" value="1"/>
</dbReference>
<dbReference type="Gene3D" id="3.40.190.10">
    <property type="entry name" value="Periplasmic binding protein-like II"/>
    <property type="match status" value="1"/>
</dbReference>
<accession>A0A964WSM2</accession>
<dbReference type="PANTHER" id="PTHR42928:SF5">
    <property type="entry name" value="BLR1237 PROTEIN"/>
    <property type="match status" value="1"/>
</dbReference>
<reference evidence="3" key="1">
    <citation type="submission" date="2019-03" db="EMBL/GenBank/DDBJ databases">
        <title>Afifella sp. nov., isolated from activated sludge.</title>
        <authorList>
            <person name="Li Q."/>
            <person name="Liu Y."/>
        </authorList>
    </citation>
    <scope>NUCLEOTIDE SEQUENCE</scope>
    <source>
        <strain evidence="3">L72</strain>
    </source>
</reference>
<dbReference type="InterPro" id="IPR005064">
    <property type="entry name" value="BUG"/>
</dbReference>
<protein>
    <recommendedName>
        <fullName evidence="5">Tripartite tricarboxylate transporter substrate binding protein</fullName>
    </recommendedName>
</protein>
<sequence length="340" mass="36235">MRSWLKWAAAAATSLALLGGPAAAQDSFYAGKTITLIVPASAGGSYGIYAQLVADALTKHIPGNPQVLPQYVGGAGGMRASNQVANTAETDGTVIYLMHQNAPSQQLLSPDQVSYDAGKFIPIGVISALNSAMAIRNDAPATDLAGFKQKEVLIGTTGRGSYQYVIPTLLNSFQDTKFKVITTYPGTGETMLAVDRGEVHGMLSSLLTFQESRPDWVTGKGDAKLVFQIGETRDPAIPDVPLLRELAASDEEKQLYRFMSAANSIGRGLVFPAGVPEDRVAMVRTALQEVLKDPDFQALAKKRGIPLSSASAEEMKTIIDGILATPKEVVEKARQYMTEG</sequence>
<dbReference type="PANTHER" id="PTHR42928">
    <property type="entry name" value="TRICARBOXYLATE-BINDING PROTEIN"/>
    <property type="match status" value="1"/>
</dbReference>
<dbReference type="OrthoDB" id="7817633at2"/>
<dbReference type="EMBL" id="SPKJ01000010">
    <property type="protein sequence ID" value="MYZ47119.1"/>
    <property type="molecule type" value="Genomic_DNA"/>
</dbReference>
<organism evidence="3 4">
    <name type="scientific">Propylenella binzhouense</name>
    <dbReference type="NCBI Taxonomy" id="2555902"/>
    <lineage>
        <taxon>Bacteria</taxon>
        <taxon>Pseudomonadati</taxon>
        <taxon>Pseudomonadota</taxon>
        <taxon>Alphaproteobacteria</taxon>
        <taxon>Hyphomicrobiales</taxon>
        <taxon>Propylenellaceae</taxon>
        <taxon>Propylenella</taxon>
    </lineage>
</organism>
<feature type="signal peptide" evidence="2">
    <location>
        <begin position="1"/>
        <end position="24"/>
    </location>
</feature>
<gene>
    <name evidence="3" type="ORF">E4O86_05265</name>
</gene>
<keyword evidence="4" id="KW-1185">Reference proteome</keyword>
<dbReference type="Proteomes" id="UP000773614">
    <property type="component" value="Unassembled WGS sequence"/>
</dbReference>